<proteinExistence type="inferred from homology"/>
<dbReference type="EC" id="2.7.4.9" evidence="1"/>
<keyword evidence="1" id="KW-0067">ATP-binding</keyword>
<keyword evidence="1" id="KW-0808">Transferase</keyword>
<dbReference type="Gene3D" id="3.40.50.300">
    <property type="entry name" value="P-loop containing nucleotide triphosphate hydrolases"/>
    <property type="match status" value="1"/>
</dbReference>
<comment type="caution">
    <text evidence="3">The sequence shown here is derived from an EMBL/GenBank/DDBJ whole genome shotgun (WGS) entry which is preliminary data.</text>
</comment>
<dbReference type="GO" id="GO:0006235">
    <property type="term" value="P:dTTP biosynthetic process"/>
    <property type="evidence" value="ECO:0007669"/>
    <property type="project" value="UniProtKB-UniRule"/>
</dbReference>
<keyword evidence="1" id="KW-0545">Nucleotide biosynthesis</keyword>
<evidence type="ECO:0000259" key="2">
    <source>
        <dbReference type="Pfam" id="PF02223"/>
    </source>
</evidence>
<dbReference type="Pfam" id="PF02223">
    <property type="entry name" value="Thymidylate_kin"/>
    <property type="match status" value="1"/>
</dbReference>
<dbReference type="HAMAP" id="MF_00165">
    <property type="entry name" value="Thymidylate_kinase"/>
    <property type="match status" value="1"/>
</dbReference>
<accession>A0A837RAL0</accession>
<dbReference type="RefSeq" id="WP_082230187.1">
    <property type="nucleotide sequence ID" value="NZ_AZCU01000007.1"/>
</dbReference>
<name>A0A837RAL0_LACPE</name>
<feature type="domain" description="Thymidylate kinase-like" evidence="2">
    <location>
        <begin position="13"/>
        <end position="189"/>
    </location>
</feature>
<keyword evidence="1" id="KW-0418">Kinase</keyword>
<dbReference type="InterPro" id="IPR039430">
    <property type="entry name" value="Thymidylate_kin-like_dom"/>
</dbReference>
<comment type="catalytic activity">
    <reaction evidence="1">
        <text>dTMP + ATP = dTDP + ADP</text>
        <dbReference type="Rhea" id="RHEA:13517"/>
        <dbReference type="ChEBI" id="CHEBI:30616"/>
        <dbReference type="ChEBI" id="CHEBI:58369"/>
        <dbReference type="ChEBI" id="CHEBI:63528"/>
        <dbReference type="ChEBI" id="CHEBI:456216"/>
        <dbReference type="EC" id="2.7.4.9"/>
    </reaction>
</comment>
<dbReference type="InterPro" id="IPR027417">
    <property type="entry name" value="P-loop_NTPase"/>
</dbReference>
<dbReference type="AlphaFoldDB" id="A0A837RAL0"/>
<protein>
    <recommendedName>
        <fullName evidence="1">Thymidylate kinase</fullName>
        <ecNumber evidence="1">2.7.4.9</ecNumber>
    </recommendedName>
    <alternativeName>
        <fullName evidence="1">dTMP kinase</fullName>
    </alternativeName>
</protein>
<dbReference type="GO" id="GO:0005524">
    <property type="term" value="F:ATP binding"/>
    <property type="evidence" value="ECO:0007669"/>
    <property type="project" value="UniProtKB-UniRule"/>
</dbReference>
<comment type="function">
    <text evidence="1">Phosphorylation of dTMP to form dTDP in both de novo and salvage pathways of dTTP synthesis.</text>
</comment>
<comment type="similarity">
    <text evidence="1">Belongs to the thymidylate kinase family.</text>
</comment>
<evidence type="ECO:0000256" key="1">
    <source>
        <dbReference type="HAMAP-Rule" id="MF_00165"/>
    </source>
</evidence>
<dbReference type="EMBL" id="AZCU01000007">
    <property type="protein sequence ID" value="KRK25487.1"/>
    <property type="molecule type" value="Genomic_DNA"/>
</dbReference>
<gene>
    <name evidence="1" type="primary">tmk</name>
    <name evidence="3" type="ORF">FD24_GL002977</name>
</gene>
<reference evidence="3 4" key="1">
    <citation type="journal article" date="2015" name="Genome Announc.">
        <title>Expanding the biotechnology potential of lactobacilli through comparative genomics of 213 strains and associated genera.</title>
        <authorList>
            <person name="Sun Z."/>
            <person name="Harris H.M."/>
            <person name="McCann A."/>
            <person name="Guo C."/>
            <person name="Argimon S."/>
            <person name="Zhang W."/>
            <person name="Yang X."/>
            <person name="Jeffery I.B."/>
            <person name="Cooney J.C."/>
            <person name="Kagawa T.F."/>
            <person name="Liu W."/>
            <person name="Song Y."/>
            <person name="Salvetti E."/>
            <person name="Wrobel A."/>
            <person name="Rasinkangas P."/>
            <person name="Parkhill J."/>
            <person name="Rea M.C."/>
            <person name="O'Sullivan O."/>
            <person name="Ritari J."/>
            <person name="Douillard F.P."/>
            <person name="Paul Ross R."/>
            <person name="Yang R."/>
            <person name="Briner A.E."/>
            <person name="Felis G.E."/>
            <person name="de Vos W.M."/>
            <person name="Barrangou R."/>
            <person name="Klaenhammer T.R."/>
            <person name="Caufield P.W."/>
            <person name="Cui Y."/>
            <person name="Zhang H."/>
            <person name="O'Toole P.W."/>
        </authorList>
    </citation>
    <scope>NUCLEOTIDE SEQUENCE [LARGE SCALE GENOMIC DNA]</scope>
    <source>
        <strain evidence="3 4">DSM 20314</strain>
    </source>
</reference>
<dbReference type="GO" id="GO:0004798">
    <property type="term" value="F:dTMP kinase activity"/>
    <property type="evidence" value="ECO:0007669"/>
    <property type="project" value="UniProtKB-UniRule"/>
</dbReference>
<dbReference type="SUPFAM" id="SSF52540">
    <property type="entry name" value="P-loop containing nucleoside triphosphate hydrolases"/>
    <property type="match status" value="1"/>
</dbReference>
<dbReference type="CDD" id="cd01672">
    <property type="entry name" value="TMPK"/>
    <property type="match status" value="1"/>
</dbReference>
<evidence type="ECO:0000313" key="3">
    <source>
        <dbReference type="EMBL" id="KRK25487.1"/>
    </source>
</evidence>
<organism evidence="3 4">
    <name type="scientific">Lactiplantibacillus pentosus DSM 20314</name>
    <dbReference type="NCBI Taxonomy" id="1423791"/>
    <lineage>
        <taxon>Bacteria</taxon>
        <taxon>Bacillati</taxon>
        <taxon>Bacillota</taxon>
        <taxon>Bacilli</taxon>
        <taxon>Lactobacillales</taxon>
        <taxon>Lactobacillaceae</taxon>
        <taxon>Lactiplantibacillus</taxon>
    </lineage>
</organism>
<evidence type="ECO:0000313" key="4">
    <source>
        <dbReference type="Proteomes" id="UP000051020"/>
    </source>
</evidence>
<comment type="caution">
    <text evidence="1">Lacks conserved residue(s) required for the propagation of feature annotation.</text>
</comment>
<dbReference type="InterPro" id="IPR018094">
    <property type="entry name" value="Thymidylate_kinase"/>
</dbReference>
<dbReference type="Proteomes" id="UP000051020">
    <property type="component" value="Unassembled WGS sequence"/>
</dbReference>
<dbReference type="GO" id="GO:0006233">
    <property type="term" value="P:dTDP biosynthetic process"/>
    <property type="evidence" value="ECO:0007669"/>
    <property type="project" value="InterPro"/>
</dbReference>
<keyword evidence="1" id="KW-0547">Nucleotide-binding</keyword>
<sequence>MKILGVILMLVAFEGIDGAEKTAVLALLKKRKKASQYEFCKAFNAPLDGDSQQAPAHKDSGLAGTDVFTADQVWTYDNKTLPALKQNKIVIWDGYVDTVLAYRYAEESTGGIVNHDLAHAINNPFKKPDLTFYFHTDEQMFLDDTTAKNRRKPATIEFLRSMNKFYENKVQTDSTYVRVDASQPIEQVYEVVNSILQAFEFHKNSALKIDHERADVLVKLLNKQYYNDPFFLSVQANLIGNQVPKGVAKGSKYHARFLYYIACNDHGLKSNSMYEKAKRLYETHPEYFDPRTIINLSEDDIFNAIVKKLGARYPNALLRSWIENTSFIMQNYEGEPINLFTSTDDAYVLLKSIQKLRGYGPKISGMLVRAIHGLKFNPALKNMEAVLVPVDIHDSRILFKTGVFSVPKSENFDYYDYVLPAQKELLSACNRNRLDWTIVDKALWLIGSHNRTDSLVEEVMKVKG</sequence>